<evidence type="ECO:0000256" key="11">
    <source>
        <dbReference type="ARBA" id="ARBA00023180"/>
    </source>
</evidence>
<dbReference type="CDD" id="cd13949">
    <property type="entry name" value="7tm_V1R_pheromone"/>
    <property type="match status" value="1"/>
</dbReference>
<reference evidence="15" key="1">
    <citation type="submission" date="2025-08" db="UniProtKB">
        <authorList>
            <consortium name="Ensembl"/>
        </authorList>
    </citation>
    <scope>IDENTIFICATION</scope>
</reference>
<organism evidence="15 16">
    <name type="scientific">Cricetulus griseus</name>
    <name type="common">Chinese hamster</name>
    <name type="synonym">Cricetulus barabensis griseus</name>
    <dbReference type="NCBI Taxonomy" id="10029"/>
    <lineage>
        <taxon>Eukaryota</taxon>
        <taxon>Metazoa</taxon>
        <taxon>Chordata</taxon>
        <taxon>Craniata</taxon>
        <taxon>Vertebrata</taxon>
        <taxon>Euteleostomi</taxon>
        <taxon>Mammalia</taxon>
        <taxon>Eutheria</taxon>
        <taxon>Euarchontoglires</taxon>
        <taxon>Glires</taxon>
        <taxon>Rodentia</taxon>
        <taxon>Myomorpha</taxon>
        <taxon>Muroidea</taxon>
        <taxon>Cricetidae</taxon>
        <taxon>Cricetinae</taxon>
        <taxon>Cricetulus</taxon>
    </lineage>
</organism>
<dbReference type="GO" id="GO:0007606">
    <property type="term" value="P:sensory perception of chemical stimulus"/>
    <property type="evidence" value="ECO:0007669"/>
    <property type="project" value="UniProtKB-ARBA"/>
</dbReference>
<dbReference type="GO" id="GO:0005886">
    <property type="term" value="C:plasma membrane"/>
    <property type="evidence" value="ECO:0007669"/>
    <property type="project" value="UniProtKB-SubCell"/>
</dbReference>
<evidence type="ECO:0000256" key="3">
    <source>
        <dbReference type="ARBA" id="ARBA00010663"/>
    </source>
</evidence>
<feature type="transmembrane region" description="Helical" evidence="13">
    <location>
        <begin position="28"/>
        <end position="51"/>
    </location>
</feature>
<evidence type="ECO:0000259" key="14">
    <source>
        <dbReference type="PROSITE" id="PS50262"/>
    </source>
</evidence>
<dbReference type="Pfam" id="PF03402">
    <property type="entry name" value="V1R"/>
    <property type="match status" value="1"/>
</dbReference>
<feature type="transmembrane region" description="Helical" evidence="13">
    <location>
        <begin position="63"/>
        <end position="82"/>
    </location>
</feature>
<keyword evidence="12 13" id="KW-0807">Transducer</keyword>
<dbReference type="FunFam" id="1.20.1070.10:FF:000033">
    <property type="entry name" value="Vomeronasal type-1 receptor"/>
    <property type="match status" value="1"/>
</dbReference>
<dbReference type="Proteomes" id="UP000694386">
    <property type="component" value="Unplaced"/>
</dbReference>
<dbReference type="SUPFAM" id="SSF81321">
    <property type="entry name" value="Family A G protein-coupled receptor-like"/>
    <property type="match status" value="1"/>
</dbReference>
<keyword evidence="6 13" id="KW-0812">Transmembrane</keyword>
<dbReference type="InterPro" id="IPR004072">
    <property type="entry name" value="Vmron_rcpt_1"/>
</dbReference>
<name>A0A8C2M8I4_CRIGR</name>
<gene>
    <name evidence="15" type="primary">LOC100774030</name>
</gene>
<evidence type="ECO:0000256" key="5">
    <source>
        <dbReference type="ARBA" id="ARBA00022507"/>
    </source>
</evidence>
<evidence type="ECO:0000256" key="13">
    <source>
        <dbReference type="RuleBase" id="RU364061"/>
    </source>
</evidence>
<dbReference type="InterPro" id="IPR017452">
    <property type="entry name" value="GPCR_Rhodpsn_7TM"/>
</dbReference>
<evidence type="ECO:0000256" key="4">
    <source>
        <dbReference type="ARBA" id="ARBA00022475"/>
    </source>
</evidence>
<dbReference type="AlphaFoldDB" id="A0A8C2M8I4"/>
<evidence type="ECO:0000256" key="12">
    <source>
        <dbReference type="ARBA" id="ARBA00023224"/>
    </source>
</evidence>
<evidence type="ECO:0000256" key="9">
    <source>
        <dbReference type="ARBA" id="ARBA00023136"/>
    </source>
</evidence>
<reference evidence="15" key="2">
    <citation type="submission" date="2025-09" db="UniProtKB">
        <authorList>
            <consortium name="Ensembl"/>
        </authorList>
    </citation>
    <scope>IDENTIFICATION</scope>
</reference>
<evidence type="ECO:0000256" key="10">
    <source>
        <dbReference type="ARBA" id="ARBA00023170"/>
    </source>
</evidence>
<feature type="transmembrane region" description="Helical" evidence="13">
    <location>
        <begin position="284"/>
        <end position="304"/>
    </location>
</feature>
<sequence length="321" mass="36335">YASYSMQGPKTQTPDPDRRAASDVTMGMIFLSQTVVGVLGNSCLLYYYVFLYFTQSRLRSTDWVLMHLIVANFLTLLCKGVPQTMAGFGWKDFLDDSGCRGLFYLHKVGRNVSFSSISFLSAFQAITISPKDSKWAALKFKAPKYAVYWINLSWILNLLINTVFLTNISSKQGNENITMLKDFGYCSSVNLGIMDLVLHVVYLSFPDVICMWLMLWTSGSMVLILYRHKQRMQHILRGKVSPASSPETRATQTILLMVSTFICFYLLSCICQICLALVYNPSWFLVNMSVLISGCFPTVSPFLLMRSNSCVLTVCFMCVRI</sequence>
<dbReference type="Gene3D" id="1.20.1070.10">
    <property type="entry name" value="Rhodopsin 7-helix transmembrane proteins"/>
    <property type="match status" value="1"/>
</dbReference>
<comment type="similarity">
    <text evidence="3 13">Belongs to the G-protein coupled receptor 1 family.</text>
</comment>
<dbReference type="PROSITE" id="PS50262">
    <property type="entry name" value="G_PROTEIN_RECEP_F1_2"/>
    <property type="match status" value="1"/>
</dbReference>
<evidence type="ECO:0000313" key="16">
    <source>
        <dbReference type="Proteomes" id="UP000694386"/>
    </source>
</evidence>
<protein>
    <recommendedName>
        <fullName evidence="13">Vomeronasal type-1 receptor</fullName>
    </recommendedName>
</protein>
<dbReference type="Ensembl" id="ENSCGRT00001018310.1">
    <property type="protein sequence ID" value="ENSCGRP00001014073.1"/>
    <property type="gene ID" value="ENSCGRG00001015071.1"/>
</dbReference>
<keyword evidence="9 13" id="KW-0472">Membrane</keyword>
<comment type="subcellular location">
    <subcellularLocation>
        <location evidence="2 13">Cell membrane</location>
        <topology evidence="2 13">Multi-pass membrane protein</topology>
    </subcellularLocation>
</comment>
<evidence type="ECO:0000256" key="1">
    <source>
        <dbReference type="ARBA" id="ARBA00003878"/>
    </source>
</evidence>
<keyword evidence="8 13" id="KW-0297">G-protein coupled receptor</keyword>
<comment type="function">
    <text evidence="1">Putative pheromone receptor.</text>
</comment>
<evidence type="ECO:0000256" key="8">
    <source>
        <dbReference type="ARBA" id="ARBA00023040"/>
    </source>
</evidence>
<evidence type="ECO:0000313" key="15">
    <source>
        <dbReference type="Ensembl" id="ENSCGRP00001014073.1"/>
    </source>
</evidence>
<feature type="domain" description="G-protein coupled receptors family 1 profile" evidence="14">
    <location>
        <begin position="40"/>
        <end position="304"/>
    </location>
</feature>
<feature type="transmembrane region" description="Helical" evidence="13">
    <location>
        <begin position="182"/>
        <end position="202"/>
    </location>
</feature>
<keyword evidence="10 13" id="KW-0675">Receptor</keyword>
<evidence type="ECO:0000256" key="6">
    <source>
        <dbReference type="ARBA" id="ARBA00022692"/>
    </source>
</evidence>
<feature type="transmembrane region" description="Helical" evidence="13">
    <location>
        <begin position="208"/>
        <end position="226"/>
    </location>
</feature>
<proteinExistence type="inferred from homology"/>
<feature type="transmembrane region" description="Helical" evidence="13">
    <location>
        <begin position="254"/>
        <end position="278"/>
    </location>
</feature>
<dbReference type="GO" id="GO:0016503">
    <property type="term" value="F:pheromone receptor activity"/>
    <property type="evidence" value="ECO:0007669"/>
    <property type="project" value="InterPro"/>
</dbReference>
<feature type="transmembrane region" description="Helical" evidence="13">
    <location>
        <begin position="148"/>
        <end position="170"/>
    </location>
</feature>
<keyword evidence="11" id="KW-0325">Glycoprotein</keyword>
<keyword evidence="5 13" id="KW-0589">Pheromone response</keyword>
<accession>A0A8C2M8I4</accession>
<evidence type="ECO:0000256" key="7">
    <source>
        <dbReference type="ARBA" id="ARBA00022989"/>
    </source>
</evidence>
<dbReference type="PRINTS" id="PR01534">
    <property type="entry name" value="VOMERONASL1R"/>
</dbReference>
<evidence type="ECO:0000256" key="2">
    <source>
        <dbReference type="ARBA" id="ARBA00004651"/>
    </source>
</evidence>
<dbReference type="GO" id="GO:0019236">
    <property type="term" value="P:response to pheromone"/>
    <property type="evidence" value="ECO:0007669"/>
    <property type="project" value="UniProtKB-KW"/>
</dbReference>
<keyword evidence="7 13" id="KW-1133">Transmembrane helix</keyword>
<keyword evidence="4 13" id="KW-1003">Cell membrane</keyword>
<dbReference type="PANTHER" id="PTHR24062">
    <property type="entry name" value="VOMERONASAL TYPE-1 RECEPTOR"/>
    <property type="match status" value="1"/>
</dbReference>